<evidence type="ECO:0000256" key="2">
    <source>
        <dbReference type="ARBA" id="ARBA00022737"/>
    </source>
</evidence>
<name>A0A1R1Y9X1_9FUNG</name>
<dbReference type="PANTHER" id="PTHR22840:SF12">
    <property type="entry name" value="WD REPEAT-CONTAINING PROTEIN 36"/>
    <property type="match status" value="1"/>
</dbReference>
<dbReference type="Proteomes" id="UP000187283">
    <property type="component" value="Unassembled WGS sequence"/>
</dbReference>
<dbReference type="SMART" id="SM00320">
    <property type="entry name" value="WD40"/>
    <property type="match status" value="7"/>
</dbReference>
<keyword evidence="1 3" id="KW-0853">WD repeat</keyword>
<feature type="domain" description="WDR36/Utp21 N-terminal" evidence="5">
    <location>
        <begin position="123"/>
        <end position="226"/>
    </location>
</feature>
<dbReference type="AlphaFoldDB" id="A0A1R1Y9X1"/>
<protein>
    <submittedName>
        <fullName evidence="6">U3 small nucleolar RNA-associated protein 21-like protein</fullName>
    </submittedName>
</protein>
<sequence length="779" mass="87335">MEKKLKTESLSNSPLIKGPQFDSQIDCLVSYKSETFVSVSNKVHVCRRGKIVGEFEYDSEEAIFELLIYGDLLLGLSHDNSIYVWSLKTKEIYTIIDFGIDDFHLTSIVHPSTYLDKVVIGNVLGFGFLSGKIVLVNIKKDSKLLSFTQEGKVSGITFRTDLDNQAMMATSNLDGDISIWNLEKNKIVINMKGAHDGSIGGINFINGQPLLISSGQDNRIVEWVFDNYSGGDYSWPRLLKHRSGHFSNPLKVRFYGNDGKKIISSARDQTLRLFSIIRDSQSVELSQRLGGKKSKRDTRLPNIIQFAADETKQKDWDNILTCHTGLAYAPTWSMANKAIGKHELVSSDFSIIKAVSISPCGNFGYIGTLSGNVEMFNLQSGLSRKIFKVCDDLIIRVYDAESGNLVRQFVGHKNQITDLAFSPDGRWLISSSLDSTIRTWDLPTGYLIDIFKVNSVPISLDISPNFDFLVTCHADNVGLCLWTNKTLFEHVGINRVDESIAALVNVPASELGPESTAEFEDDINENSTSTDEFENVNSENGAVVDGPYMLPYQITEKALLTLSSESRSKWETLLHIDTIKKRNKPSVPAKAPESAPFFLPTAFGVEPKFETESDPNTDKKSGLIDENEDSKVKFGFSNIETEIVKLLKSGNIKGDYSEFFKYMSNQSVSGIDFEIRSISSEESLLLFTKAILWQLKRKTNFDFAQAYLNVLLNIHGDIILESIRPSNDDYSMDIDDEENNSKESIKDVLAEIKRINVTEWEKVDGLARYTMCLVDHFIV</sequence>
<evidence type="ECO:0000259" key="4">
    <source>
        <dbReference type="Pfam" id="PF04192"/>
    </source>
</evidence>
<dbReference type="Gene3D" id="2.130.10.10">
    <property type="entry name" value="YVTN repeat-like/Quinoprotein amine dehydrogenase"/>
    <property type="match status" value="3"/>
</dbReference>
<evidence type="ECO:0000256" key="1">
    <source>
        <dbReference type="ARBA" id="ARBA00022574"/>
    </source>
</evidence>
<dbReference type="PROSITE" id="PS50082">
    <property type="entry name" value="WD_REPEATS_2"/>
    <property type="match status" value="1"/>
</dbReference>
<dbReference type="Pfam" id="PF04192">
    <property type="entry name" value="Utp21"/>
    <property type="match status" value="1"/>
</dbReference>
<dbReference type="InterPro" id="IPR015943">
    <property type="entry name" value="WD40/YVTN_repeat-like_dom_sf"/>
</dbReference>
<dbReference type="STRING" id="133412.A0A1R1Y9X1"/>
<dbReference type="GO" id="GO:0006364">
    <property type="term" value="P:rRNA processing"/>
    <property type="evidence" value="ECO:0007669"/>
    <property type="project" value="InterPro"/>
</dbReference>
<dbReference type="EMBL" id="LSSN01000481">
    <property type="protein sequence ID" value="OMJ23739.1"/>
    <property type="molecule type" value="Genomic_DNA"/>
</dbReference>
<dbReference type="InterPro" id="IPR011047">
    <property type="entry name" value="Quinoprotein_ADH-like_sf"/>
</dbReference>
<keyword evidence="2" id="KW-0677">Repeat</keyword>
<feature type="domain" description="WDR36/Utp21 N-terminal" evidence="5">
    <location>
        <begin position="17"/>
        <end position="122"/>
    </location>
</feature>
<dbReference type="InterPro" id="IPR007319">
    <property type="entry name" value="WDR36/Utp21_C"/>
</dbReference>
<evidence type="ECO:0000256" key="3">
    <source>
        <dbReference type="PROSITE-ProRule" id="PRU00221"/>
    </source>
</evidence>
<comment type="caution">
    <text evidence="6">The sequence shown here is derived from an EMBL/GenBank/DDBJ whole genome shotgun (WGS) entry which is preliminary data.</text>
</comment>
<dbReference type="InterPro" id="IPR001680">
    <property type="entry name" value="WD40_rpt"/>
</dbReference>
<gene>
    <name evidence="6" type="ORF">AYI70_g2057</name>
</gene>
<feature type="repeat" description="WD" evidence="3">
    <location>
        <begin position="409"/>
        <end position="450"/>
    </location>
</feature>
<evidence type="ECO:0000313" key="7">
    <source>
        <dbReference type="Proteomes" id="UP000187283"/>
    </source>
</evidence>
<dbReference type="Pfam" id="PF25168">
    <property type="entry name" value="Beta-prop_WDR36-Utp21_2nd"/>
    <property type="match status" value="2"/>
</dbReference>
<evidence type="ECO:0000313" key="6">
    <source>
        <dbReference type="EMBL" id="OMJ23739.1"/>
    </source>
</evidence>
<dbReference type="Pfam" id="PF25171">
    <property type="entry name" value="Beta-prop_WDR36-Utp21_1st"/>
    <property type="match status" value="2"/>
</dbReference>
<dbReference type="GO" id="GO:0032040">
    <property type="term" value="C:small-subunit processome"/>
    <property type="evidence" value="ECO:0007669"/>
    <property type="project" value="InterPro"/>
</dbReference>
<dbReference type="OrthoDB" id="10250769at2759"/>
<dbReference type="InterPro" id="IPR059157">
    <property type="entry name" value="WDR36-Utp21_N"/>
</dbReference>
<evidence type="ECO:0000259" key="5">
    <source>
        <dbReference type="Pfam" id="PF25171"/>
    </source>
</evidence>
<organism evidence="6 7">
    <name type="scientific">Smittium culicis</name>
    <dbReference type="NCBI Taxonomy" id="133412"/>
    <lineage>
        <taxon>Eukaryota</taxon>
        <taxon>Fungi</taxon>
        <taxon>Fungi incertae sedis</taxon>
        <taxon>Zoopagomycota</taxon>
        <taxon>Kickxellomycotina</taxon>
        <taxon>Harpellomycetes</taxon>
        <taxon>Harpellales</taxon>
        <taxon>Legeriomycetaceae</taxon>
        <taxon>Smittium</taxon>
    </lineage>
</organism>
<dbReference type="GO" id="GO:0034388">
    <property type="term" value="C:Pwp2p-containing subcomplex of 90S preribosome"/>
    <property type="evidence" value="ECO:0007669"/>
    <property type="project" value="TreeGrafter"/>
</dbReference>
<dbReference type="PANTHER" id="PTHR22840">
    <property type="entry name" value="WD REPEAT-CONTAINING PROTEIN 36"/>
    <property type="match status" value="1"/>
</dbReference>
<dbReference type="PROSITE" id="PS00678">
    <property type="entry name" value="WD_REPEATS_1"/>
    <property type="match status" value="1"/>
</dbReference>
<dbReference type="SUPFAM" id="SSF50998">
    <property type="entry name" value="Quinoprotein alcohol dehydrogenase-like"/>
    <property type="match status" value="1"/>
</dbReference>
<accession>A0A1R1Y9X1</accession>
<keyword evidence="7" id="KW-1185">Reference proteome</keyword>
<reference evidence="6 7" key="1">
    <citation type="submission" date="2017-01" db="EMBL/GenBank/DDBJ databases">
        <authorList>
            <person name="Mah S.A."/>
            <person name="Swanson W.J."/>
            <person name="Moy G.W."/>
            <person name="Vacquier V.D."/>
        </authorList>
    </citation>
    <scope>NUCLEOTIDE SEQUENCE [LARGE SCALE GENOMIC DNA]</scope>
    <source>
        <strain evidence="6 7">GSMNP</strain>
    </source>
</reference>
<dbReference type="InterPro" id="IPR019775">
    <property type="entry name" value="WD40_repeat_CS"/>
</dbReference>
<dbReference type="PROSITE" id="PS50294">
    <property type="entry name" value="WD_REPEATS_REGION"/>
    <property type="match status" value="1"/>
</dbReference>
<proteinExistence type="predicted"/>
<feature type="domain" description="WDR36/Utp21 C-terminal" evidence="4">
    <location>
        <begin position="556"/>
        <end position="776"/>
    </location>
</feature>